<protein>
    <submittedName>
        <fullName evidence="4">Transcriptional regulator</fullName>
    </submittedName>
</protein>
<dbReference type="PANTHER" id="PTHR46558:SF15">
    <property type="entry name" value="HELIX-TURN-HELIX DOMAIN PROTEIN"/>
    <property type="match status" value="1"/>
</dbReference>
<dbReference type="AlphaFoldDB" id="A0A2K9BK31"/>
<name>A0A2K9BK31_BIFBR</name>
<evidence type="ECO:0000256" key="1">
    <source>
        <dbReference type="ARBA" id="ARBA00023125"/>
    </source>
</evidence>
<proteinExistence type="predicted"/>
<accession>A0A2K9BK31</accession>
<evidence type="ECO:0000256" key="2">
    <source>
        <dbReference type="SAM" id="Phobius"/>
    </source>
</evidence>
<feature type="transmembrane region" description="Helical" evidence="2">
    <location>
        <begin position="121"/>
        <end position="142"/>
    </location>
</feature>
<dbReference type="EMBL" id="CP021558">
    <property type="protein sequence ID" value="AUE04059.1"/>
    <property type="molecule type" value="Genomic_DNA"/>
</dbReference>
<keyword evidence="2" id="KW-0812">Transmembrane</keyword>
<evidence type="ECO:0000313" key="4">
    <source>
        <dbReference type="EMBL" id="AUE04059.1"/>
    </source>
</evidence>
<feature type="transmembrane region" description="Helical" evidence="2">
    <location>
        <begin position="206"/>
        <end position="228"/>
    </location>
</feature>
<gene>
    <name evidence="4" type="ORF">BB215W447A_2058</name>
</gene>
<dbReference type="GO" id="GO:0003677">
    <property type="term" value="F:DNA binding"/>
    <property type="evidence" value="ECO:0007669"/>
    <property type="project" value="UniProtKB-KW"/>
</dbReference>
<feature type="transmembrane region" description="Helical" evidence="2">
    <location>
        <begin position="286"/>
        <end position="312"/>
    </location>
</feature>
<keyword evidence="1" id="KW-0238">DNA-binding</keyword>
<reference evidence="4 5" key="1">
    <citation type="submission" date="2017-05" db="EMBL/GenBank/DDBJ databases">
        <title>Comparative genomics and methylome analysis of the gut commensal Bifidobacterium breve.</title>
        <authorList>
            <person name="Bottacini F."/>
            <person name="Morrissey R."/>
            <person name="Roberts R.J."/>
            <person name="James K."/>
            <person name="van Breen J."/>
            <person name="Egan M."/>
            <person name="Lambert J."/>
            <person name="van Limpt K."/>
            <person name="Stanton C."/>
            <person name="Knol J."/>
            <person name="O' Connell Motherway M."/>
            <person name="van Sinderen D."/>
        </authorList>
    </citation>
    <scope>NUCLEOTIDE SEQUENCE [LARGE SCALE GENOMIC DNA]</scope>
    <source>
        <strain evidence="4 5">215W447a</strain>
    </source>
</reference>
<dbReference type="Pfam" id="PF01381">
    <property type="entry name" value="HTH_3"/>
    <property type="match status" value="1"/>
</dbReference>
<keyword evidence="2" id="KW-0472">Membrane</keyword>
<feature type="transmembrane region" description="Helical" evidence="2">
    <location>
        <begin position="240"/>
        <end position="259"/>
    </location>
</feature>
<dbReference type="RefSeq" id="WP_106641728.1">
    <property type="nucleotide sequence ID" value="NZ_CP021558.1"/>
</dbReference>
<evidence type="ECO:0000313" key="5">
    <source>
        <dbReference type="Proteomes" id="UP000232491"/>
    </source>
</evidence>
<feature type="transmembrane region" description="Helical" evidence="2">
    <location>
        <begin position="157"/>
        <end position="179"/>
    </location>
</feature>
<feature type="domain" description="HTH cro/C1-type" evidence="3">
    <location>
        <begin position="7"/>
        <end position="61"/>
    </location>
</feature>
<dbReference type="Proteomes" id="UP000232491">
    <property type="component" value="Chromosome"/>
</dbReference>
<dbReference type="InterPro" id="IPR010982">
    <property type="entry name" value="Lambda_DNA-bd_dom_sf"/>
</dbReference>
<organism evidence="4 5">
    <name type="scientific">Bifidobacterium breve</name>
    <dbReference type="NCBI Taxonomy" id="1685"/>
    <lineage>
        <taxon>Bacteria</taxon>
        <taxon>Bacillati</taxon>
        <taxon>Actinomycetota</taxon>
        <taxon>Actinomycetes</taxon>
        <taxon>Bifidobacteriales</taxon>
        <taxon>Bifidobacteriaceae</taxon>
        <taxon>Bifidobacterium</taxon>
    </lineage>
</organism>
<keyword evidence="2" id="KW-1133">Transmembrane helix</keyword>
<evidence type="ECO:0000259" key="3">
    <source>
        <dbReference type="PROSITE" id="PS50943"/>
    </source>
</evidence>
<dbReference type="SMART" id="SM00530">
    <property type="entry name" value="HTH_XRE"/>
    <property type="match status" value="1"/>
</dbReference>
<feature type="transmembrane region" description="Helical" evidence="2">
    <location>
        <begin position="332"/>
        <end position="350"/>
    </location>
</feature>
<dbReference type="SUPFAM" id="SSF47413">
    <property type="entry name" value="lambda repressor-like DNA-binding domains"/>
    <property type="match status" value="1"/>
</dbReference>
<dbReference type="Gene3D" id="1.10.260.40">
    <property type="entry name" value="lambda repressor-like DNA-binding domains"/>
    <property type="match status" value="1"/>
</dbReference>
<dbReference type="InterPro" id="IPR001387">
    <property type="entry name" value="Cro/C1-type_HTH"/>
</dbReference>
<dbReference type="PANTHER" id="PTHR46558">
    <property type="entry name" value="TRACRIPTIONAL REGULATORY PROTEIN-RELATED-RELATED"/>
    <property type="match status" value="1"/>
</dbReference>
<dbReference type="CDD" id="cd00093">
    <property type="entry name" value="HTH_XRE"/>
    <property type="match status" value="1"/>
</dbReference>
<sequence>MSFRANLQYLRAQRNLTQERLAMLLGVSRQAISKWESEKAYPEMDKLLMICDLFGCTLDDLVLGDVSRPAASASAAGSSNVDSSAEAASPLAASSKTAGIIAPIAELAQDITGYDEHRRRFALLIAGGVAAIIAGVGIGNLFDSSNSILGATPLNDFLTFLCVCVGVIAGLAMLIPGGLSRTDFKRRHPYVEDFYTGEDRSRELRLLVIGIVGGISAILIGIAVTVYADDMLGVSDGWPNAIFLLLCASGVFGFVYCGMRYSLLNINAYNKAAEDDRKERAGEQDFYAKLTGAVCGIIMMIATLIGLCLLFLSPAALRGDWSTGVTSMFWVAWPIGGVLCGIAATAIQLFKDYRER</sequence>
<dbReference type="PROSITE" id="PS50943">
    <property type="entry name" value="HTH_CROC1"/>
    <property type="match status" value="1"/>
</dbReference>